<dbReference type="CDD" id="cd03820">
    <property type="entry name" value="GT4_AmsD-like"/>
    <property type="match status" value="1"/>
</dbReference>
<gene>
    <name evidence="3" type="ORF">FHX37_0297</name>
</gene>
<dbReference type="SUPFAM" id="SSF53756">
    <property type="entry name" value="UDP-Glycosyltransferase/glycogen phosphorylase"/>
    <property type="match status" value="1"/>
</dbReference>
<accession>A0A543NF16</accession>
<proteinExistence type="predicted"/>
<dbReference type="PANTHER" id="PTHR12526:SF627">
    <property type="entry name" value="D-RHAMNOSYLTRANSFERASE WBPZ"/>
    <property type="match status" value="1"/>
</dbReference>
<protein>
    <submittedName>
        <fullName evidence="3">Glycosyltransferase involved in cell wall biosynthesis</fullName>
    </submittedName>
</protein>
<evidence type="ECO:0000259" key="2">
    <source>
        <dbReference type="Pfam" id="PF00534"/>
    </source>
</evidence>
<sequence length="397" mass="44169">MKIAIVLANAYGMGGTIRTVFNLASALAKKHEVEIASIGKYREEPFFAVPDGVTLRPLSSYGNPPSQSTTTWLGRWRQRRYGGIVPPSEEEKKPMLDADRAHAFRSYLRSTDADVVMGTRPGINVMLARWAPSRLLTIGQEHVHLDKHTGDVREAIGEHYPHLDGISVLTDTDRESYQDFFAGDPAWVRTIPNLLPDGAYPRSHHDNPIIVAAGRITAVKQYPRLVEAFAPVARRNPEWRLRIYGGGKDNDKDTKVQRKIAELGLSNQVTLMDRTADITGELAKASILAVSSRLEGFGMTIIEGFSVGIPAVSFDCPHGPREIIRHEHNGLLVRHQDVTALSDGLLRLVENPAERRRMGEEALRSSEAYGSAQVASRWEEFFAQRLSEKHGRRVQAA</sequence>
<comment type="caution">
    <text evidence="3">The sequence shown here is derived from an EMBL/GenBank/DDBJ whole genome shotgun (WGS) entry which is preliminary data.</text>
</comment>
<evidence type="ECO:0000313" key="4">
    <source>
        <dbReference type="Proteomes" id="UP000317422"/>
    </source>
</evidence>
<dbReference type="Gene3D" id="3.40.50.2000">
    <property type="entry name" value="Glycogen Phosphorylase B"/>
    <property type="match status" value="2"/>
</dbReference>
<keyword evidence="4" id="KW-1185">Reference proteome</keyword>
<dbReference type="AlphaFoldDB" id="A0A543NF16"/>
<organism evidence="3 4">
    <name type="scientific">Haloactinospora alba</name>
    <dbReference type="NCBI Taxonomy" id="405555"/>
    <lineage>
        <taxon>Bacteria</taxon>
        <taxon>Bacillati</taxon>
        <taxon>Actinomycetota</taxon>
        <taxon>Actinomycetes</taxon>
        <taxon>Streptosporangiales</taxon>
        <taxon>Nocardiopsidaceae</taxon>
        <taxon>Haloactinospora</taxon>
    </lineage>
</organism>
<reference evidence="3 4" key="1">
    <citation type="submission" date="2019-06" db="EMBL/GenBank/DDBJ databases">
        <title>Sequencing the genomes of 1000 actinobacteria strains.</title>
        <authorList>
            <person name="Klenk H.-P."/>
        </authorList>
    </citation>
    <scope>NUCLEOTIDE SEQUENCE [LARGE SCALE GENOMIC DNA]</scope>
    <source>
        <strain evidence="3 4">DSM 45015</strain>
    </source>
</reference>
<dbReference type="GO" id="GO:0016757">
    <property type="term" value="F:glycosyltransferase activity"/>
    <property type="evidence" value="ECO:0007669"/>
    <property type="project" value="InterPro"/>
</dbReference>
<dbReference type="EMBL" id="VFQC01000001">
    <property type="protein sequence ID" value="TQN30419.1"/>
    <property type="molecule type" value="Genomic_DNA"/>
</dbReference>
<dbReference type="Pfam" id="PF00534">
    <property type="entry name" value="Glycos_transf_1"/>
    <property type="match status" value="1"/>
</dbReference>
<keyword evidence="1 3" id="KW-0808">Transferase</keyword>
<dbReference type="OrthoDB" id="570545at2"/>
<dbReference type="InterPro" id="IPR001296">
    <property type="entry name" value="Glyco_trans_1"/>
</dbReference>
<dbReference type="Proteomes" id="UP000317422">
    <property type="component" value="Unassembled WGS sequence"/>
</dbReference>
<evidence type="ECO:0000313" key="3">
    <source>
        <dbReference type="EMBL" id="TQN30419.1"/>
    </source>
</evidence>
<evidence type="ECO:0000256" key="1">
    <source>
        <dbReference type="ARBA" id="ARBA00022679"/>
    </source>
</evidence>
<dbReference type="RefSeq" id="WP_141921674.1">
    <property type="nucleotide sequence ID" value="NZ_VFQC01000001.1"/>
</dbReference>
<feature type="domain" description="Glycosyl transferase family 1" evidence="2">
    <location>
        <begin position="205"/>
        <end position="362"/>
    </location>
</feature>
<dbReference type="PANTHER" id="PTHR12526">
    <property type="entry name" value="GLYCOSYLTRANSFERASE"/>
    <property type="match status" value="1"/>
</dbReference>
<name>A0A543NF16_9ACTN</name>